<feature type="compositionally biased region" description="Polar residues" evidence="1">
    <location>
        <begin position="80"/>
        <end position="91"/>
    </location>
</feature>
<dbReference type="KEGG" id="jag:GJA_2103"/>
<feature type="compositionally biased region" description="Low complexity" evidence="1">
    <location>
        <begin position="92"/>
        <end position="105"/>
    </location>
</feature>
<feature type="signal peptide" evidence="2">
    <location>
        <begin position="1"/>
        <end position="21"/>
    </location>
</feature>
<name>W0V5V4_9BURK</name>
<feature type="compositionally biased region" description="Low complexity" evidence="1">
    <location>
        <begin position="49"/>
        <end position="60"/>
    </location>
</feature>
<evidence type="ECO:0000313" key="4">
    <source>
        <dbReference type="Proteomes" id="UP000027604"/>
    </source>
</evidence>
<dbReference type="AlphaFoldDB" id="W0V5V4"/>
<dbReference type="HOGENOM" id="CLU_1914230_0_0_4"/>
<keyword evidence="2" id="KW-0732">Signal</keyword>
<dbReference type="EMBL" id="HG322949">
    <property type="protein sequence ID" value="CDG82738.1"/>
    <property type="molecule type" value="Genomic_DNA"/>
</dbReference>
<feature type="region of interest" description="Disordered" evidence="1">
    <location>
        <begin position="80"/>
        <end position="132"/>
    </location>
</feature>
<protein>
    <recommendedName>
        <fullName evidence="5">MSHA biogenesis protein MshK</fullName>
    </recommendedName>
</protein>
<organism evidence="3 4">
    <name type="scientific">Janthinobacterium agaricidamnosum NBRC 102515 = DSM 9628</name>
    <dbReference type="NCBI Taxonomy" id="1349767"/>
    <lineage>
        <taxon>Bacteria</taxon>
        <taxon>Pseudomonadati</taxon>
        <taxon>Pseudomonadota</taxon>
        <taxon>Betaproteobacteria</taxon>
        <taxon>Burkholderiales</taxon>
        <taxon>Oxalobacteraceae</taxon>
        <taxon>Janthinobacterium</taxon>
    </lineage>
</organism>
<evidence type="ECO:0000256" key="1">
    <source>
        <dbReference type="SAM" id="MobiDB-lite"/>
    </source>
</evidence>
<sequence>MNKHGWIMSALLASMPVLVHAAAPQLGRLFLSPAERGALDLQRDPPPQTEAAPASAAPPAALAEPVLLNGLVKRSSGKSTAWLNDAPQNDGNNTLNKNQTLTLQLSNGRKVILKPGQRFDPNHGSVSEDHEP</sequence>
<dbReference type="Proteomes" id="UP000027604">
    <property type="component" value="Chromosome I"/>
</dbReference>
<feature type="region of interest" description="Disordered" evidence="1">
    <location>
        <begin position="37"/>
        <end position="60"/>
    </location>
</feature>
<dbReference type="STRING" id="1349767.GJA_2103"/>
<evidence type="ECO:0000313" key="3">
    <source>
        <dbReference type="EMBL" id="CDG82738.1"/>
    </source>
</evidence>
<feature type="chain" id="PRO_5004797587" description="MSHA biogenesis protein MshK" evidence="2">
    <location>
        <begin position="22"/>
        <end position="132"/>
    </location>
</feature>
<accession>W0V5V4</accession>
<proteinExistence type="predicted"/>
<keyword evidence="4" id="KW-1185">Reference proteome</keyword>
<reference evidence="3 4" key="1">
    <citation type="journal article" date="2015" name="Genome Announc.">
        <title>Genome Sequence of Mushroom Soft-Rot Pathogen Janthinobacterium agaricidamnosum.</title>
        <authorList>
            <person name="Graupner K."/>
            <person name="Lackner G."/>
            <person name="Hertweck C."/>
        </authorList>
    </citation>
    <scope>NUCLEOTIDE SEQUENCE [LARGE SCALE GENOMIC DNA]</scope>
    <source>
        <strain evidence="4">NBRC 102515 / DSM 9628</strain>
    </source>
</reference>
<gene>
    <name evidence="3" type="ORF">GJA_2103</name>
</gene>
<dbReference type="PATRIC" id="fig|1349767.4.peg.3865"/>
<evidence type="ECO:0008006" key="5">
    <source>
        <dbReference type="Google" id="ProtNLM"/>
    </source>
</evidence>
<evidence type="ECO:0000256" key="2">
    <source>
        <dbReference type="SAM" id="SignalP"/>
    </source>
</evidence>